<organism evidence="13 14">
    <name type="scientific">Hydrogenophaga palleronii</name>
    <dbReference type="NCBI Taxonomy" id="65655"/>
    <lineage>
        <taxon>Bacteria</taxon>
        <taxon>Pseudomonadati</taxon>
        <taxon>Pseudomonadota</taxon>
        <taxon>Betaproteobacteria</taxon>
        <taxon>Burkholderiales</taxon>
        <taxon>Comamonadaceae</taxon>
        <taxon>Hydrogenophaga</taxon>
    </lineage>
</organism>
<dbReference type="PROSITE" id="PS00886">
    <property type="entry name" value="ILVD_EDD_1"/>
    <property type="match status" value="1"/>
</dbReference>
<dbReference type="PANTHER" id="PTHR43661:SF1">
    <property type="entry name" value="PHOSPHOGLUCONATE DEHYDRATASE"/>
    <property type="match status" value="1"/>
</dbReference>
<evidence type="ECO:0000256" key="6">
    <source>
        <dbReference type="ARBA" id="ARBA00023064"/>
    </source>
</evidence>
<comment type="caution">
    <text evidence="13">The sequence shown here is derived from an EMBL/GenBank/DDBJ whole genome shotgun (WGS) entry which is preliminary data.</text>
</comment>
<reference evidence="13 14" key="1">
    <citation type="submission" date="2023-07" db="EMBL/GenBank/DDBJ databases">
        <title>Sorghum-associated microbial communities from plants grown in Nebraska, USA.</title>
        <authorList>
            <person name="Schachtman D."/>
        </authorList>
    </citation>
    <scope>NUCLEOTIDE SEQUENCE [LARGE SCALE GENOMIC DNA]</scope>
    <source>
        <strain evidence="13 14">4249</strain>
    </source>
</reference>
<dbReference type="InterPro" id="IPR042096">
    <property type="entry name" value="Dihydro-acid_dehy_C"/>
</dbReference>
<feature type="binding site" evidence="9">
    <location>
        <position position="159"/>
    </location>
    <ligand>
        <name>[4Fe-4S] cluster</name>
        <dbReference type="ChEBI" id="CHEBI:49883"/>
    </ligand>
</feature>
<dbReference type="Pfam" id="PF24877">
    <property type="entry name" value="ILV_EDD_C"/>
    <property type="match status" value="1"/>
</dbReference>
<dbReference type="InterPro" id="IPR004786">
    <property type="entry name" value="6-phosphgluc_deHydtase"/>
</dbReference>
<keyword evidence="14" id="KW-1185">Reference proteome</keyword>
<evidence type="ECO:0000256" key="10">
    <source>
        <dbReference type="NCBIfam" id="TIGR01196"/>
    </source>
</evidence>
<protein>
    <recommendedName>
        <fullName evidence="9 10">Phosphogluconate dehydratase</fullName>
        <ecNumber evidence="9 10">4.2.1.12</ecNumber>
    </recommendedName>
</protein>
<dbReference type="InterPro" id="IPR000581">
    <property type="entry name" value="ILV_EDD_N"/>
</dbReference>
<sequence length="616" mass="64904">MKIPPLNPVIERVTRRIEERSASNRATYLASVEAQRKTGTQRSGMGCANMAHTTAALPANDKLKIHAERVPHVGIVTAYNDMLSAHQPYEHYPEQLRQHAHALGVTAQVAGGVPAMCDGVTQGAAGMELSLFSRDVIALSTAVALSHNVFDAALFLGICDKIVPGLFMGAAQFGHLSAAFVPAGPMTSGLSNDAKAKVRQQYAQGLVGRDALLESEAQAYHSPGTCTFYGTANSNQMLMEIMGLHLPGASFVNPGTPLRDALTQAAMQRAVANTGRHAGSPDANAVCLADILSVHTIVNGVIGLLATGGSTNHTLHLVAMARAAGVLIDWDDFAELSSVVPLLARVYPNGSADVNHFHAAGGMGFLMQELLANGLLHGNVMTVMGAGLQAYTQEPWLDGERLAWRPVPAKSGDTSVLRPVADPFSADGGLRLLKGNLGRSVVKVSAVKPEHRLVRAQAVVVSDQQDLLALFNSGQLEKDLIAVVRYQGPRANGMPELHKLTPPLAVLQDKGFKVALVTDGRMSGASGKVPAAIHLSPEALADGPIAKVQDGDWITLDCERGVLELEVDAATLAARSVTHPDLSHNAHGTGRELFGLFRAHASTAESGASPLFGDRP</sequence>
<dbReference type="InterPro" id="IPR037237">
    <property type="entry name" value="IlvD/EDD_N"/>
</dbReference>
<dbReference type="PROSITE" id="PS00887">
    <property type="entry name" value="ILVD_EDD_2"/>
    <property type="match status" value="1"/>
</dbReference>
<feature type="domain" description="Dihydroxy-acid/6-phosphogluconate dehydratase C-terminal" evidence="12">
    <location>
        <begin position="416"/>
        <end position="608"/>
    </location>
</feature>
<feature type="binding site" evidence="9">
    <location>
        <position position="226"/>
    </location>
    <ligand>
        <name>[4Fe-4S] cluster</name>
        <dbReference type="ChEBI" id="CHEBI:49883"/>
    </ligand>
</feature>
<keyword evidence="6 9" id="KW-0311">Gluconate utilization</keyword>
<keyword evidence="4 9" id="KW-0408">Iron</keyword>
<keyword evidence="2 9" id="KW-0004">4Fe-4S</keyword>
<comment type="function">
    <text evidence="9">Catalyzes the dehydration of 6-phospho-D-gluconate to 2-dehydro-3-deoxy-6-phospho-D-gluconate.</text>
</comment>
<dbReference type="NCBIfam" id="TIGR01196">
    <property type="entry name" value="edd"/>
    <property type="match status" value="1"/>
</dbReference>
<evidence type="ECO:0000256" key="3">
    <source>
        <dbReference type="ARBA" id="ARBA00022723"/>
    </source>
</evidence>
<dbReference type="Proteomes" id="UP001265700">
    <property type="component" value="Unassembled WGS sequence"/>
</dbReference>
<dbReference type="SUPFAM" id="SSF143975">
    <property type="entry name" value="IlvD/EDD N-terminal domain-like"/>
    <property type="match status" value="1"/>
</dbReference>
<evidence type="ECO:0000259" key="11">
    <source>
        <dbReference type="Pfam" id="PF00920"/>
    </source>
</evidence>
<feature type="domain" description="Dihydroxy-acid/6-phosphogluconate dehydratase N-terminal" evidence="11">
    <location>
        <begin position="71"/>
        <end position="389"/>
    </location>
</feature>
<keyword evidence="7 9" id="KW-0456">Lyase</keyword>
<dbReference type="Pfam" id="PF00920">
    <property type="entry name" value="ILVD_EDD_N"/>
    <property type="match status" value="1"/>
</dbReference>
<comment type="similarity">
    <text evidence="1 9">Belongs to the IlvD/Edd family.</text>
</comment>
<comment type="cofactor">
    <cofactor evidence="9">
        <name>[4Fe-4S] cluster</name>
        <dbReference type="ChEBI" id="CHEBI:49883"/>
    </cofactor>
    <text evidence="9">Binds 1 [4Fe-4S] cluster.</text>
</comment>
<evidence type="ECO:0000313" key="14">
    <source>
        <dbReference type="Proteomes" id="UP001265700"/>
    </source>
</evidence>
<evidence type="ECO:0000256" key="5">
    <source>
        <dbReference type="ARBA" id="ARBA00023014"/>
    </source>
</evidence>
<evidence type="ECO:0000259" key="12">
    <source>
        <dbReference type="Pfam" id="PF24877"/>
    </source>
</evidence>
<evidence type="ECO:0000256" key="8">
    <source>
        <dbReference type="ARBA" id="ARBA00023277"/>
    </source>
</evidence>
<comment type="catalytic activity">
    <reaction evidence="9">
        <text>6-phospho-D-gluconate = 2-dehydro-3-deoxy-6-phospho-D-gluconate + H2O</text>
        <dbReference type="Rhea" id="RHEA:17277"/>
        <dbReference type="ChEBI" id="CHEBI:15377"/>
        <dbReference type="ChEBI" id="CHEBI:57569"/>
        <dbReference type="ChEBI" id="CHEBI:58759"/>
        <dbReference type="EC" id="4.2.1.12"/>
    </reaction>
</comment>
<dbReference type="InterPro" id="IPR020558">
    <property type="entry name" value="DiOHA_6PGluconate_deHydtase_CS"/>
</dbReference>
<dbReference type="EC" id="4.2.1.12" evidence="9 10"/>
<evidence type="ECO:0000313" key="13">
    <source>
        <dbReference type="EMBL" id="MDR7149057.1"/>
    </source>
</evidence>
<gene>
    <name evidence="9" type="primary">edd</name>
    <name evidence="13" type="ORF">J2W49_001006</name>
</gene>
<accession>A0ABU1WJB4</accession>
<dbReference type="EMBL" id="JAVDWU010000002">
    <property type="protein sequence ID" value="MDR7149057.1"/>
    <property type="molecule type" value="Genomic_DNA"/>
</dbReference>
<keyword evidence="5 9" id="KW-0411">Iron-sulfur</keyword>
<dbReference type="InterPro" id="IPR056740">
    <property type="entry name" value="ILV_EDD_C"/>
</dbReference>
<evidence type="ECO:0000256" key="9">
    <source>
        <dbReference type="HAMAP-Rule" id="MF_02094"/>
    </source>
</evidence>
<evidence type="ECO:0000256" key="1">
    <source>
        <dbReference type="ARBA" id="ARBA00006486"/>
    </source>
</evidence>
<dbReference type="HAMAP" id="MF_02094">
    <property type="entry name" value="Edd"/>
    <property type="match status" value="1"/>
</dbReference>
<keyword evidence="3 9" id="KW-0479">Metal-binding</keyword>
<evidence type="ECO:0000256" key="7">
    <source>
        <dbReference type="ARBA" id="ARBA00023239"/>
    </source>
</evidence>
<dbReference type="Gene3D" id="3.50.30.80">
    <property type="entry name" value="IlvD/EDD C-terminal domain-like"/>
    <property type="match status" value="1"/>
</dbReference>
<dbReference type="GO" id="GO:0004456">
    <property type="term" value="F:phosphogluconate dehydratase activity"/>
    <property type="evidence" value="ECO:0007669"/>
    <property type="project" value="UniProtKB-EC"/>
</dbReference>
<dbReference type="RefSeq" id="WP_310312428.1">
    <property type="nucleotide sequence ID" value="NZ_JAVDWU010000002.1"/>
</dbReference>
<keyword evidence="8 9" id="KW-0119">Carbohydrate metabolism</keyword>
<evidence type="ECO:0000256" key="2">
    <source>
        <dbReference type="ARBA" id="ARBA00022485"/>
    </source>
</evidence>
<dbReference type="PANTHER" id="PTHR43661">
    <property type="entry name" value="D-XYLONATE DEHYDRATASE"/>
    <property type="match status" value="1"/>
</dbReference>
<proteinExistence type="inferred from homology"/>
<comment type="pathway">
    <text evidence="9">Carbohydrate metabolism; Entner-Doudoroff pathway.</text>
</comment>
<dbReference type="SUPFAM" id="SSF52016">
    <property type="entry name" value="LeuD/IlvD-like"/>
    <property type="match status" value="1"/>
</dbReference>
<evidence type="ECO:0000256" key="4">
    <source>
        <dbReference type="ARBA" id="ARBA00023004"/>
    </source>
</evidence>
<name>A0ABU1WJB4_9BURK</name>